<organism evidence="1 2">
    <name type="scientific">Panagrolaimus sp. ES5</name>
    <dbReference type="NCBI Taxonomy" id="591445"/>
    <lineage>
        <taxon>Eukaryota</taxon>
        <taxon>Metazoa</taxon>
        <taxon>Ecdysozoa</taxon>
        <taxon>Nematoda</taxon>
        <taxon>Chromadorea</taxon>
        <taxon>Rhabditida</taxon>
        <taxon>Tylenchina</taxon>
        <taxon>Panagrolaimomorpha</taxon>
        <taxon>Panagrolaimoidea</taxon>
        <taxon>Panagrolaimidae</taxon>
        <taxon>Panagrolaimus</taxon>
    </lineage>
</organism>
<name>A0AC34GXJ6_9BILA</name>
<dbReference type="WBParaSite" id="ES5_v2.g9368.t1">
    <property type="protein sequence ID" value="ES5_v2.g9368.t1"/>
    <property type="gene ID" value="ES5_v2.g9368"/>
</dbReference>
<reference evidence="2" key="1">
    <citation type="submission" date="2022-11" db="UniProtKB">
        <authorList>
            <consortium name="WormBaseParasite"/>
        </authorList>
    </citation>
    <scope>IDENTIFICATION</scope>
</reference>
<dbReference type="Proteomes" id="UP000887579">
    <property type="component" value="Unplaced"/>
</dbReference>
<protein>
    <submittedName>
        <fullName evidence="2">HMG box domain-containing protein</fullName>
    </submittedName>
</protein>
<evidence type="ECO:0000313" key="2">
    <source>
        <dbReference type="WBParaSite" id="ES5_v2.g9368.t1"/>
    </source>
</evidence>
<accession>A0AC34GXJ6</accession>
<proteinExistence type="predicted"/>
<evidence type="ECO:0000313" key="1">
    <source>
        <dbReference type="Proteomes" id="UP000887579"/>
    </source>
</evidence>
<sequence length="313" mass="36434">MFQFQQVPNNGAYINAQPVNIQYRFDPQQQVLQQHQQPPHIQHQIIQQQPQQIQIQQQPPPPPQQQHTREGKCPVRGKTSPYGFFVKMCYEEHKKKYPGENVQVTEISKKCAEKWKTMNEEEKRRFNELAAKDADRYTAEIAAYGGEEAIKKKKRAKKDPLAPKRALSAFFFFSNERRPEVQAGHPEWKVGQVAQELGRMWKALTEEEKGVYEKKANMDKQRYAEEMVTYRAQPPPGSSAAQSQKAIKQEVHGTIVSTSQPQQHQIQQPQLQHQQPQMVVIQHQPQQQQGQQQQQQQQMQQMHVQMLSQPGEM</sequence>